<keyword evidence="1" id="KW-0175">Coiled coil</keyword>
<evidence type="ECO:0000313" key="2">
    <source>
        <dbReference type="EMBL" id="KAB2337661.1"/>
    </source>
</evidence>
<protein>
    <submittedName>
        <fullName evidence="2">Uncharacterized protein</fullName>
    </submittedName>
</protein>
<dbReference type="RefSeq" id="WP_151534364.1">
    <property type="nucleotide sequence ID" value="NZ_WBOS01000002.1"/>
</dbReference>
<comment type="caution">
    <text evidence="2">The sequence shown here is derived from an EMBL/GenBank/DDBJ whole genome shotgun (WGS) entry which is preliminary data.</text>
</comment>
<evidence type="ECO:0000313" key="3">
    <source>
        <dbReference type="Proteomes" id="UP000481030"/>
    </source>
</evidence>
<organism evidence="2 3">
    <name type="scientific">Cytobacillus depressus</name>
    <dbReference type="NCBI Taxonomy" id="1602942"/>
    <lineage>
        <taxon>Bacteria</taxon>
        <taxon>Bacillati</taxon>
        <taxon>Bacillota</taxon>
        <taxon>Bacilli</taxon>
        <taxon>Bacillales</taxon>
        <taxon>Bacillaceae</taxon>
        <taxon>Cytobacillus</taxon>
    </lineage>
</organism>
<evidence type="ECO:0000256" key="1">
    <source>
        <dbReference type="SAM" id="Coils"/>
    </source>
</evidence>
<dbReference type="Proteomes" id="UP000481030">
    <property type="component" value="Unassembled WGS sequence"/>
</dbReference>
<dbReference type="OrthoDB" id="9795386at2"/>
<gene>
    <name evidence="2" type="ORF">F7731_08695</name>
</gene>
<reference evidence="2 3" key="1">
    <citation type="journal article" date="2016" name="Antonie Van Leeuwenhoek">
        <title>Bacillus depressus sp. nov., isolated from soil of a sunflower field.</title>
        <authorList>
            <person name="Wei X."/>
            <person name="Xin D."/>
            <person name="Xin Y."/>
            <person name="Zhang H."/>
            <person name="Wang T."/>
            <person name="Zhang J."/>
        </authorList>
    </citation>
    <scope>NUCLEOTIDE SEQUENCE [LARGE SCALE GENOMIC DNA]</scope>
    <source>
        <strain evidence="2 3">BZ1</strain>
    </source>
</reference>
<dbReference type="AlphaFoldDB" id="A0A6L3VES5"/>
<accession>A0A6L3VES5</accession>
<feature type="coiled-coil region" evidence="1">
    <location>
        <begin position="206"/>
        <end position="247"/>
    </location>
</feature>
<proteinExistence type="predicted"/>
<sequence length="438" mass="48205">MTIKSGIFNSVNGDRRYKAQDFASYFAMFIANGVFPNPSNGFQVMANNIMTVSLKAGKAWINGYFTTNDSDYNLSIDVADGVLNRIDRIVLQLNYFNREIIPVVKKGTFASTPVAPTLKRDADAYEIALADIYVGKGITSITQSNIADLRLNTSLCGIVHGTVQQVDTTTLFNQYQSWFGEFTTAKQADFVAWLATLQDILSGDVAANLASRIQSLEQTINSHLEHFTQLKEQVENMELTAENVTTTAGSNVQTELDNLKSDTDNKINSVRDAIVSKGGVVTGNPPTAAQLVAGVDTLELAYSPKASINVLAFQRVDGRYTSTKNEEFTNFWKATMRMNGSIRVRLFGTRLQNFWYDSTPTQYGIVALYLNGVSVAGPPATGYTAYVDIDLNIKSGDVLEVRGRSIYGTLSYGQARFEQIDIRVEKPVPIFMDGVEPV</sequence>
<keyword evidence="3" id="KW-1185">Reference proteome</keyword>
<dbReference type="EMBL" id="WBOS01000002">
    <property type="protein sequence ID" value="KAB2337661.1"/>
    <property type="molecule type" value="Genomic_DNA"/>
</dbReference>
<name>A0A6L3VES5_9BACI</name>